<reference evidence="2" key="2">
    <citation type="submission" date="2021-09" db="EMBL/GenBank/DDBJ databases">
        <authorList>
            <person name="Gilroy R."/>
        </authorList>
    </citation>
    <scope>NUCLEOTIDE SEQUENCE</scope>
    <source>
        <strain evidence="2">ChiSjej2B20-17149</strain>
    </source>
</reference>
<proteinExistence type="predicted"/>
<dbReference type="SUPFAM" id="SSF49373">
    <property type="entry name" value="Invasin/intimin cell-adhesion fragments"/>
    <property type="match status" value="1"/>
</dbReference>
<evidence type="ECO:0000313" key="3">
    <source>
        <dbReference type="Proteomes" id="UP000752172"/>
    </source>
</evidence>
<dbReference type="RefSeq" id="WP_098950978.1">
    <property type="nucleotide sequence ID" value="NZ_DYTS01000487.1"/>
</dbReference>
<feature type="compositionally biased region" description="Polar residues" evidence="1">
    <location>
        <begin position="25"/>
        <end position="36"/>
    </location>
</feature>
<feature type="compositionally biased region" description="Basic residues" evidence="1">
    <location>
        <begin position="43"/>
        <end position="54"/>
    </location>
</feature>
<sequence length="1300" mass="141875">MPTKPASKKNSVAASPSPKKKSAGTHKTTAAEQPSVSVLPVANKKKTPPKKKASLPKGPAQPTVVQDLDSPYPVPNQVIPVLGAAYGIGYRHIKDGLTYVFERWSNCKEGDTYHIWMNGIHMQEGKVNSVNKDDPRFFLVIPRTTLLHYFVNNVYGEVIRGGPGTPSTSVPQRILILHTLPGGDGNCDGSYHRGLTFTLSDVYVDSVVAALGVTCTIHKWVNMRVNDLVMFYWGEHRYELPPLRNDQVGSDLTFAIDPTFLNEAGSGHFVVQFYLYDEVLDVSGPCHRWSKPIPVDVDLNLTLLDEPEIVEADAATLLLEADELHGQPATGSVLIRRNDPNFIRGDFLIWKVEGNTVDGENVSYGFRLEVELANYNDIAIPNAFIRSLIQSTLKISYVRERGMLASRSTIYAVAGVLYTLPQPEVVQAHGPFVEPDLPYITAAMPDYTPPGNAGDSLRVNIMGDNKDGSVEHEFSDRAAGTHPRFRDFLNAVYARFEGLLRTRVYYGVTGPVNIRESERRYIQIGRPARSLIAPLIQEADATNNVNPDSIGSVATFEARAEFRAGDEVIIKFVGSVTGTISSSYVLAVNSNPFLADIPKQLIDGNKNGTLTISYVRRRFAVDELSEEATYTIGRALGLLSLPEVLEATTGPDELDPWLVVNTGATVRCRYDEPKDGDTVEVCWLGLVGGGVHFEVKDAQSGDAYVDVIVPPEAIGFSIHPSGRDIDVSFKVVRNGFPTDSPTLTLNLLTLSHVPGATIDSIGESAVLEIPKLQDLDQTRVLPWPYIALKQKMYKRYIGTFNNGDAYYEETFAGRDVSFNDVNDGPASYTPVGRLRNLQEWTPLAIEFGVTFNHSSNAGDIVWFETRHYMVQTESNVFPHPQIRYSSPPDGPEVIISPITVENKCQVLVTYPNMNQGGEDLITLYLIDSQGTSIEVGTLPGLDGGTVTFNISNELVGAAINTTIQFQYEVILGRGGQGSSEVQIVHVQAIPLGSLPRAFINNIGNGGSINPASLTGNAVLRMGKWPYSQEGHIAWLIVSAPGASTQELLVAHSVTASEAANGFINLTVLRSWLMSVPNNGTVTITPHVNFNKQNDKPKAVAFPQTQYRIMHTTALVFNQVTVYLNRKTYLIDGYPNVLPAFGAGNQVQYMASGGTPPYIYSTSNANVANVTSNSGLVTVRGNGTAYISVRDSSFPAQTRSYAVVVSNVVRCLDLGNGTVPTNRSVAANAGRRLPSLTEAREIHAAYGARWPIGGGYFDCTSTFSHSEWFSNYYYVINVKNGDTGTAKDHFLGGYSNAIGLL</sequence>
<comment type="caution">
    <text evidence="2">The sequence shown here is derived from an EMBL/GenBank/DDBJ whole genome shotgun (WGS) entry which is preliminary data.</text>
</comment>
<dbReference type="Proteomes" id="UP000752172">
    <property type="component" value="Unassembled WGS sequence"/>
</dbReference>
<gene>
    <name evidence="2" type="ORF">K8W20_29020</name>
</gene>
<evidence type="ECO:0000256" key="1">
    <source>
        <dbReference type="SAM" id="MobiDB-lite"/>
    </source>
</evidence>
<protein>
    <recommendedName>
        <fullName evidence="4">BIG2 domain-containing protein</fullName>
    </recommendedName>
</protein>
<accession>A0A921TBA7</accession>
<dbReference type="Gene3D" id="2.60.40.1080">
    <property type="match status" value="1"/>
</dbReference>
<dbReference type="InterPro" id="IPR008964">
    <property type="entry name" value="Invasin/intimin_cell_adhesion"/>
</dbReference>
<dbReference type="EMBL" id="DYTS01000487">
    <property type="protein sequence ID" value="HJH22724.1"/>
    <property type="molecule type" value="Genomic_DNA"/>
</dbReference>
<evidence type="ECO:0008006" key="4">
    <source>
        <dbReference type="Google" id="ProtNLM"/>
    </source>
</evidence>
<feature type="region of interest" description="Disordered" evidence="1">
    <location>
        <begin position="1"/>
        <end position="69"/>
    </location>
</feature>
<dbReference type="Pfam" id="PF26182">
    <property type="entry name" value="Ig_NUP210_5th"/>
    <property type="match status" value="1"/>
</dbReference>
<name>A0A921TBA7_9PSED</name>
<evidence type="ECO:0000313" key="2">
    <source>
        <dbReference type="EMBL" id="HJH22724.1"/>
    </source>
</evidence>
<feature type="compositionally biased region" description="Low complexity" evidence="1">
    <location>
        <begin position="1"/>
        <end position="17"/>
    </location>
</feature>
<organism evidence="2 3">
    <name type="scientific">Pseudomonas lactis</name>
    <dbReference type="NCBI Taxonomy" id="1615674"/>
    <lineage>
        <taxon>Bacteria</taxon>
        <taxon>Pseudomonadati</taxon>
        <taxon>Pseudomonadota</taxon>
        <taxon>Gammaproteobacteria</taxon>
        <taxon>Pseudomonadales</taxon>
        <taxon>Pseudomonadaceae</taxon>
        <taxon>Pseudomonas</taxon>
    </lineage>
</organism>
<reference evidence="2" key="1">
    <citation type="journal article" date="2021" name="PeerJ">
        <title>Extensive microbial diversity within the chicken gut microbiome revealed by metagenomics and culture.</title>
        <authorList>
            <person name="Gilroy R."/>
            <person name="Ravi A."/>
            <person name="Getino M."/>
            <person name="Pursley I."/>
            <person name="Horton D.L."/>
            <person name="Alikhan N.F."/>
            <person name="Baker D."/>
            <person name="Gharbi K."/>
            <person name="Hall N."/>
            <person name="Watson M."/>
            <person name="Adriaenssens E.M."/>
            <person name="Foster-Nyarko E."/>
            <person name="Jarju S."/>
            <person name="Secka A."/>
            <person name="Antonio M."/>
            <person name="Oren A."/>
            <person name="Chaudhuri R.R."/>
            <person name="La Ragione R."/>
            <person name="Hildebrand F."/>
            <person name="Pallen M.J."/>
        </authorList>
    </citation>
    <scope>NUCLEOTIDE SEQUENCE</scope>
    <source>
        <strain evidence="2">ChiSjej2B20-17149</strain>
    </source>
</reference>